<evidence type="ECO:0000259" key="1">
    <source>
        <dbReference type="Pfam" id="PF01368"/>
    </source>
</evidence>
<gene>
    <name evidence="2" type="ORF">EQU24_14980</name>
</gene>
<feature type="domain" description="DDH" evidence="1">
    <location>
        <begin position="7"/>
        <end position="116"/>
    </location>
</feature>
<protein>
    <submittedName>
        <fullName evidence="2">DHH family phosphoesterase</fullName>
    </submittedName>
</protein>
<name>A0A4P9UPP6_METBY</name>
<organism evidence="2 3">
    <name type="scientific">Methylotuvimicrobium buryatense</name>
    <name type="common">Methylomicrobium buryatense</name>
    <dbReference type="NCBI Taxonomy" id="95641"/>
    <lineage>
        <taxon>Bacteria</taxon>
        <taxon>Pseudomonadati</taxon>
        <taxon>Pseudomonadota</taxon>
        <taxon>Gammaproteobacteria</taxon>
        <taxon>Methylococcales</taxon>
        <taxon>Methylococcaceae</taxon>
        <taxon>Methylotuvimicrobium</taxon>
    </lineage>
</organism>
<proteinExistence type="predicted"/>
<dbReference type="SUPFAM" id="SSF64182">
    <property type="entry name" value="DHH phosphoesterases"/>
    <property type="match status" value="1"/>
</dbReference>
<dbReference type="STRING" id="675511.GCA_000341735_00054"/>
<accession>A0A4P9UPP6</accession>
<evidence type="ECO:0000313" key="2">
    <source>
        <dbReference type="EMBL" id="QCW83402.1"/>
    </source>
</evidence>
<dbReference type="AlphaFoldDB" id="A0A4P9UPP6"/>
<keyword evidence="3" id="KW-1185">Reference proteome</keyword>
<dbReference type="KEGG" id="mbur:EQU24_14980"/>
<dbReference type="InterPro" id="IPR038763">
    <property type="entry name" value="DHH_sf"/>
</dbReference>
<dbReference type="RefSeq" id="WP_017838725.1">
    <property type="nucleotide sequence ID" value="NZ_CP035467.1"/>
</dbReference>
<dbReference type="OrthoDB" id="5429547at2"/>
<sequence>MRFDVFNGDADGICALIQLRLAEPVNAQLVTGIKRDIDLLERVDARAGDKVLVLDISLEKNLPALQRILDQGAEVFYVDHHRSGDIPDHTALTALIDTDANVCTSILVDRYLQGRYREWAITAAFGDNLDQPAMQLASGLSLSEMHTEQLKQLGICINYNGYGSCVEDLHFPPDELYLEMAGYPSPFDFINDKAEIYHRLVDGYDNDMAYAKNIASEYSTASVAVFILPDEAWARRISGVFANELANAHPDRAHAILSHNRSGGYLVSVRAPHTHKTGADELCAMFPTGGGRKAAAGINHLPIETLPQFIDRFETHYSSFR</sequence>
<dbReference type="InterPro" id="IPR001667">
    <property type="entry name" value="DDH_dom"/>
</dbReference>
<dbReference type="Pfam" id="PF01368">
    <property type="entry name" value="DHH"/>
    <property type="match status" value="1"/>
</dbReference>
<evidence type="ECO:0000313" key="3">
    <source>
        <dbReference type="Proteomes" id="UP000305881"/>
    </source>
</evidence>
<reference evidence="3" key="1">
    <citation type="journal article" date="2019" name="J. Bacteriol.">
        <title>A Mutagenic Screen Identifies a TonB-Dependent Receptor Required for the Lanthanide Metal Switch in the Type I Methanotroph 'Methylotuvimicrobium buryatense' 5GB1C.</title>
        <authorList>
            <person name="Groom J.D."/>
            <person name="Ford S.M."/>
            <person name="Pesesky M.W."/>
            <person name="Lidstrom M.E."/>
        </authorList>
    </citation>
    <scope>NUCLEOTIDE SEQUENCE [LARGE SCALE GENOMIC DNA]</scope>
    <source>
        <strain evidence="3">5GB1C</strain>
    </source>
</reference>
<dbReference type="EMBL" id="CP035467">
    <property type="protein sequence ID" value="QCW83402.1"/>
    <property type="molecule type" value="Genomic_DNA"/>
</dbReference>
<dbReference type="Proteomes" id="UP000305881">
    <property type="component" value="Chromosome"/>
</dbReference>